<organism evidence="1 2">
    <name type="scientific">Paenibacillus mesotrionivorans</name>
    <dbReference type="NCBI Taxonomy" id="3160968"/>
    <lineage>
        <taxon>Bacteria</taxon>
        <taxon>Bacillati</taxon>
        <taxon>Bacillota</taxon>
        <taxon>Bacilli</taxon>
        <taxon>Bacillales</taxon>
        <taxon>Paenibacillaceae</taxon>
        <taxon>Paenibacillus</taxon>
    </lineage>
</organism>
<name>A0ACC7P4I1_9BACL</name>
<accession>A0ACC7P4I1</accession>
<evidence type="ECO:0000313" key="1">
    <source>
        <dbReference type="EMBL" id="MFM9331226.1"/>
    </source>
</evidence>
<proteinExistence type="predicted"/>
<evidence type="ECO:0000313" key="2">
    <source>
        <dbReference type="Proteomes" id="UP001631969"/>
    </source>
</evidence>
<sequence>MSINPPVNNVVRNQSHIRYSFGENSFVTYSNITDTPLVGPQLSITKGTAAVEAQPGAPVAFYAVIANTGNRAADVTLYDLLPGSTQFVPNSVSRDQVPIPGADLAAGYHLGLIYPGTQTVIAYQLMVSATSTAGQLVNRLLARYVFTSGDGRLVDGEVLSNEVSIAVDPVSGVELAVVLSVDKSRAAPGEALRYTLLIVNQGVLSAEVTAFIPIPEGTLFVPNSLTVNGILRSGSFPPSGISLGILLPQGEVTVSFEVTVPGYGTAYPGLILQDQANVTATYTLPDRQEIETEQIVSNPVSTTLYFPVFQVDISAMPGIVAPEEPVDLIVTIINTGNLEAVADLGRLIPGQLILVPGSFRINGTSAPDPGRDGLLGLTVVSPQQRLVITYRAIVSPFIVSPTLTGSVVLYYTFTLNGNVFRGEVSSNLYRLIVETLDE</sequence>
<gene>
    <name evidence="1" type="ORF">ACI1P1_23300</name>
</gene>
<keyword evidence="2" id="KW-1185">Reference proteome</keyword>
<reference evidence="1" key="1">
    <citation type="submission" date="2024-12" db="EMBL/GenBank/DDBJ databases">
        <authorList>
            <person name="Wu N."/>
        </authorList>
    </citation>
    <scope>NUCLEOTIDE SEQUENCE</scope>
    <source>
        <strain evidence="1">P15</strain>
    </source>
</reference>
<comment type="caution">
    <text evidence="1">The sequence shown here is derived from an EMBL/GenBank/DDBJ whole genome shotgun (WGS) entry which is preliminary data.</text>
</comment>
<dbReference type="EMBL" id="JBJURJ010000017">
    <property type="protein sequence ID" value="MFM9331226.1"/>
    <property type="molecule type" value="Genomic_DNA"/>
</dbReference>
<protein>
    <submittedName>
        <fullName evidence="1">Uncharacterized protein</fullName>
    </submittedName>
</protein>
<dbReference type="Proteomes" id="UP001631969">
    <property type="component" value="Unassembled WGS sequence"/>
</dbReference>